<protein>
    <submittedName>
        <fullName evidence="2">Uncharacterized protein</fullName>
    </submittedName>
</protein>
<dbReference type="EMBL" id="AP021861">
    <property type="protein sequence ID" value="BBO33440.1"/>
    <property type="molecule type" value="Genomic_DNA"/>
</dbReference>
<dbReference type="Proteomes" id="UP000326837">
    <property type="component" value="Chromosome"/>
</dbReference>
<dbReference type="AlphaFoldDB" id="A0A5K7X9P3"/>
<name>A0A5K7X9P3_9BACT</name>
<reference evidence="3" key="1">
    <citation type="submission" date="2019-10" db="EMBL/GenBank/DDBJ databases">
        <title>Lacipirellula parvula gen. nov., sp. nov., representing a lineage of planctomycetes widespread in freshwater anoxic habitats, and description of the family Lacipirellulaceae.</title>
        <authorList>
            <person name="Dedysh S.N."/>
            <person name="Kulichevskaya I.S."/>
            <person name="Beletsky A.V."/>
            <person name="Rakitin A.L."/>
            <person name="Mardanov A.V."/>
            <person name="Ivanova A.A."/>
            <person name="Saltykova V.X."/>
            <person name="Rijpstra W.I.C."/>
            <person name="Sinninghe Damste J.S."/>
            <person name="Ravin N.V."/>
        </authorList>
    </citation>
    <scope>NUCLEOTIDE SEQUENCE [LARGE SCALE GENOMIC DNA]</scope>
    <source>
        <strain evidence="3">PX69</strain>
    </source>
</reference>
<organism evidence="2 3">
    <name type="scientific">Lacipirellula parvula</name>
    <dbReference type="NCBI Taxonomy" id="2650471"/>
    <lineage>
        <taxon>Bacteria</taxon>
        <taxon>Pseudomonadati</taxon>
        <taxon>Planctomycetota</taxon>
        <taxon>Planctomycetia</taxon>
        <taxon>Pirellulales</taxon>
        <taxon>Lacipirellulaceae</taxon>
        <taxon>Lacipirellula</taxon>
    </lineage>
</organism>
<evidence type="ECO:0000313" key="3">
    <source>
        <dbReference type="Proteomes" id="UP000326837"/>
    </source>
</evidence>
<keyword evidence="3" id="KW-1185">Reference proteome</keyword>
<sequence length="60" mass="6745">MLDRILRSLLLVQVWLGSTQFAFVVGQSLRDMIIKLRTRQRGSGRESSVLSDLISPSAKN</sequence>
<evidence type="ECO:0000256" key="1">
    <source>
        <dbReference type="SAM" id="MobiDB-lite"/>
    </source>
</evidence>
<proteinExistence type="predicted"/>
<accession>A0A5K7X9P3</accession>
<evidence type="ECO:0000313" key="2">
    <source>
        <dbReference type="EMBL" id="BBO33440.1"/>
    </source>
</evidence>
<feature type="region of interest" description="Disordered" evidence="1">
    <location>
        <begin position="40"/>
        <end position="60"/>
    </location>
</feature>
<dbReference type="KEGG" id="lpav:PLANPX_3052"/>
<gene>
    <name evidence="2" type="ORF">PLANPX_3052</name>
</gene>